<evidence type="ECO:0000256" key="1">
    <source>
        <dbReference type="SAM" id="SignalP"/>
    </source>
</evidence>
<protein>
    <recommendedName>
        <fullName evidence="4">Secreted protein</fullName>
    </recommendedName>
</protein>
<evidence type="ECO:0000313" key="2">
    <source>
        <dbReference type="EMBL" id="MFD2459746.1"/>
    </source>
</evidence>
<evidence type="ECO:0000313" key="3">
    <source>
        <dbReference type="Proteomes" id="UP001597419"/>
    </source>
</evidence>
<organism evidence="2 3">
    <name type="scientific">Amycolatopsis samaneae</name>
    <dbReference type="NCBI Taxonomy" id="664691"/>
    <lineage>
        <taxon>Bacteria</taxon>
        <taxon>Bacillati</taxon>
        <taxon>Actinomycetota</taxon>
        <taxon>Actinomycetes</taxon>
        <taxon>Pseudonocardiales</taxon>
        <taxon>Pseudonocardiaceae</taxon>
        <taxon>Amycolatopsis</taxon>
    </lineage>
</organism>
<keyword evidence="3" id="KW-1185">Reference proteome</keyword>
<dbReference type="EMBL" id="JBHUKU010000007">
    <property type="protein sequence ID" value="MFD2459746.1"/>
    <property type="molecule type" value="Genomic_DNA"/>
</dbReference>
<evidence type="ECO:0008006" key="4">
    <source>
        <dbReference type="Google" id="ProtNLM"/>
    </source>
</evidence>
<gene>
    <name evidence="2" type="ORF">ACFSYJ_14115</name>
</gene>
<dbReference type="Proteomes" id="UP001597419">
    <property type="component" value="Unassembled WGS sequence"/>
</dbReference>
<accession>A0ABW5GEX5</accession>
<feature type="signal peptide" evidence="1">
    <location>
        <begin position="1"/>
        <end position="32"/>
    </location>
</feature>
<comment type="caution">
    <text evidence="2">The sequence shown here is derived from an EMBL/GenBank/DDBJ whole genome shotgun (WGS) entry which is preliminary data.</text>
</comment>
<dbReference type="RefSeq" id="WP_345403247.1">
    <property type="nucleotide sequence ID" value="NZ_BAABHG010000014.1"/>
</dbReference>
<feature type="chain" id="PRO_5045497994" description="Secreted protein" evidence="1">
    <location>
        <begin position="33"/>
        <end position="207"/>
    </location>
</feature>
<name>A0ABW5GEX5_9PSEU</name>
<sequence length="207" mass="21754">MRNLKAWRRRVVAMLAILAAAVLVSSASQALATIPHSSTGVITGCYTSTGALRVVDAQQGKTCATGETQVAWNATTISASRWVSGTVVPLVRSGGVPQVITRQPTAQLPAGSWVVTAAVLIANSLEPPTSFRCFVQSRGKLIFVGGQLQDWGGAGGWHRTMVVTGMVTLPEPDWLDVFCSHDQTVPSGGVLQAESVDVVVQRVAGVF</sequence>
<reference evidence="3" key="1">
    <citation type="journal article" date="2019" name="Int. J. Syst. Evol. Microbiol.">
        <title>The Global Catalogue of Microorganisms (GCM) 10K type strain sequencing project: providing services to taxonomists for standard genome sequencing and annotation.</title>
        <authorList>
            <consortium name="The Broad Institute Genomics Platform"/>
            <consortium name="The Broad Institute Genome Sequencing Center for Infectious Disease"/>
            <person name="Wu L."/>
            <person name="Ma J."/>
        </authorList>
    </citation>
    <scope>NUCLEOTIDE SEQUENCE [LARGE SCALE GENOMIC DNA]</scope>
    <source>
        <strain evidence="3">CGMCC 4.7643</strain>
    </source>
</reference>
<keyword evidence="1" id="KW-0732">Signal</keyword>
<proteinExistence type="predicted"/>